<comment type="caution">
    <text evidence="2">The sequence shown here is derived from an EMBL/GenBank/DDBJ whole genome shotgun (WGS) entry which is preliminary data.</text>
</comment>
<evidence type="ECO:0000259" key="1">
    <source>
        <dbReference type="Pfam" id="PF05504"/>
    </source>
</evidence>
<dbReference type="AlphaFoldDB" id="A0A5R9G3N9"/>
<protein>
    <recommendedName>
        <fullName evidence="1">Spore germination GerAC-like C-terminal domain-containing protein</fullName>
    </recommendedName>
</protein>
<organism evidence="2 3">
    <name type="scientific">Paenibacillus antri</name>
    <dbReference type="NCBI Taxonomy" id="2582848"/>
    <lineage>
        <taxon>Bacteria</taxon>
        <taxon>Bacillati</taxon>
        <taxon>Bacillota</taxon>
        <taxon>Bacilli</taxon>
        <taxon>Bacillales</taxon>
        <taxon>Paenibacillaceae</taxon>
        <taxon>Paenibacillus</taxon>
    </lineage>
</organism>
<evidence type="ECO:0000313" key="3">
    <source>
        <dbReference type="Proteomes" id="UP000309676"/>
    </source>
</evidence>
<dbReference type="Pfam" id="PF05504">
    <property type="entry name" value="Spore_GerAC"/>
    <property type="match status" value="1"/>
</dbReference>
<sequence>MQRQKKTDIVDFAAAFHRKYPRVWEKNKQRWDKIFPEVKTSVEVEAHIIRPGNVSAPGGMPREDYRRWISFTRQALD</sequence>
<accession>A0A5R9G3N9</accession>
<dbReference type="Proteomes" id="UP000309676">
    <property type="component" value="Unassembled WGS sequence"/>
</dbReference>
<dbReference type="InterPro" id="IPR038501">
    <property type="entry name" value="Spore_GerAC_C_sf"/>
</dbReference>
<dbReference type="EMBL" id="VCIW01000012">
    <property type="protein sequence ID" value="TLS50982.1"/>
    <property type="molecule type" value="Genomic_DNA"/>
</dbReference>
<proteinExistence type="predicted"/>
<keyword evidence="3" id="KW-1185">Reference proteome</keyword>
<gene>
    <name evidence="2" type="ORF">FE782_17365</name>
</gene>
<dbReference type="OrthoDB" id="2665550at2"/>
<feature type="domain" description="Spore germination GerAC-like C-terminal" evidence="1">
    <location>
        <begin position="1"/>
        <end position="52"/>
    </location>
</feature>
<evidence type="ECO:0000313" key="2">
    <source>
        <dbReference type="EMBL" id="TLS50982.1"/>
    </source>
</evidence>
<reference evidence="2 3" key="1">
    <citation type="submission" date="2019-05" db="EMBL/GenBank/DDBJ databases">
        <authorList>
            <person name="Narsing Rao M.P."/>
            <person name="Li W.J."/>
        </authorList>
    </citation>
    <scope>NUCLEOTIDE SEQUENCE [LARGE SCALE GENOMIC DNA]</scope>
    <source>
        <strain evidence="2 3">SYSU_K30003</strain>
    </source>
</reference>
<name>A0A5R9G3N9_9BACL</name>
<dbReference type="Gene3D" id="3.30.300.210">
    <property type="entry name" value="Nutrient germinant receptor protein C, domain 3"/>
    <property type="match status" value="1"/>
</dbReference>
<dbReference type="InterPro" id="IPR046953">
    <property type="entry name" value="Spore_GerAC-like_C"/>
</dbReference>